<protein>
    <submittedName>
        <fullName evidence="1">Uncharacterized protein</fullName>
    </submittedName>
</protein>
<gene>
    <name evidence="1" type="ORF">LCGC14_2695790</name>
</gene>
<reference evidence="1" key="1">
    <citation type="journal article" date="2015" name="Nature">
        <title>Complex archaea that bridge the gap between prokaryotes and eukaryotes.</title>
        <authorList>
            <person name="Spang A."/>
            <person name="Saw J.H."/>
            <person name="Jorgensen S.L."/>
            <person name="Zaremba-Niedzwiedzka K."/>
            <person name="Martijn J."/>
            <person name="Lind A.E."/>
            <person name="van Eijk R."/>
            <person name="Schleper C."/>
            <person name="Guy L."/>
            <person name="Ettema T.J."/>
        </authorList>
    </citation>
    <scope>NUCLEOTIDE SEQUENCE</scope>
</reference>
<evidence type="ECO:0000313" key="1">
    <source>
        <dbReference type="EMBL" id="KKK93147.1"/>
    </source>
</evidence>
<proteinExistence type="predicted"/>
<name>A0A0F8ZH41_9ZZZZ</name>
<dbReference type="EMBL" id="LAZR01047899">
    <property type="protein sequence ID" value="KKK93147.1"/>
    <property type="molecule type" value="Genomic_DNA"/>
</dbReference>
<sequence>MPYYEVGAMKSIKEIFGDNINRVILFEDNEWCIYRGSVTYPMKKYLSYSCILHRCDGSIDAQADDVIRCKFCMEPIPDSIKTMLVLYRWDR</sequence>
<dbReference type="AlphaFoldDB" id="A0A0F8ZH41"/>
<organism evidence="1">
    <name type="scientific">marine sediment metagenome</name>
    <dbReference type="NCBI Taxonomy" id="412755"/>
    <lineage>
        <taxon>unclassified sequences</taxon>
        <taxon>metagenomes</taxon>
        <taxon>ecological metagenomes</taxon>
    </lineage>
</organism>
<accession>A0A0F8ZH41</accession>
<comment type="caution">
    <text evidence="1">The sequence shown here is derived from an EMBL/GenBank/DDBJ whole genome shotgun (WGS) entry which is preliminary data.</text>
</comment>